<accession>A0A8B8CM26</accession>
<dbReference type="InterPro" id="IPR050952">
    <property type="entry name" value="TRIM-NHL_E3_ligases"/>
</dbReference>
<dbReference type="Gene3D" id="3.40.50.300">
    <property type="entry name" value="P-loop containing nucleotide triphosphate hydrolases"/>
    <property type="match status" value="1"/>
</dbReference>
<dbReference type="InterPro" id="IPR036388">
    <property type="entry name" value="WH-like_DNA-bd_sf"/>
</dbReference>
<dbReference type="Gene3D" id="3.30.70.1390">
    <property type="entry name" value="ROC domain from the Parkinson's disease-associated leucine-rich repeat kinase 2"/>
    <property type="match status" value="1"/>
</dbReference>
<feature type="domain" description="COR" evidence="4">
    <location>
        <begin position="643"/>
        <end position="786"/>
    </location>
</feature>
<keyword evidence="3" id="KW-0812">Transmembrane</keyword>
<protein>
    <submittedName>
        <fullName evidence="6">Uncharacterized protein LOC111120475 isoform X1</fullName>
    </submittedName>
</protein>
<dbReference type="InterPro" id="IPR032171">
    <property type="entry name" value="COR-A"/>
</dbReference>
<dbReference type="PANTHER" id="PTHR24104:SF25">
    <property type="entry name" value="PROTEIN LIN-41"/>
    <property type="match status" value="1"/>
</dbReference>
<feature type="region of interest" description="Disordered" evidence="2">
    <location>
        <begin position="415"/>
        <end position="439"/>
    </location>
</feature>
<gene>
    <name evidence="6" type="primary">LOC111120475</name>
</gene>
<evidence type="ECO:0000313" key="6">
    <source>
        <dbReference type="RefSeq" id="XP_022316907.1"/>
    </source>
</evidence>
<dbReference type="Gene3D" id="2.120.10.30">
    <property type="entry name" value="TolB, C-terminal domain"/>
    <property type="match status" value="1"/>
</dbReference>
<keyword evidence="5" id="KW-1185">Reference proteome</keyword>
<evidence type="ECO:0000256" key="2">
    <source>
        <dbReference type="SAM" id="MobiDB-lite"/>
    </source>
</evidence>
<sequence length="1271" mass="144417">MQFVHQWRHIKKYLKMKVPLVLLGIVFLLTSNVHQGKVLAMETVHRVSDCPRDAKEWQKASNRLNCSDDANTPKNKYHCLPAANLTTLLEFCYNRTRPQVVKGLCMVFIEKIHILNHYNCGMFKEGCPNTSYYSDESYKFPACFEINPTQHCYKAEALCIPTTSLLPDELDTTLPALLNETYSPTADPTDGKTDPLVIVLPVILLIVLILFAGVAWKMRQRISRCFKREEISQADEYRGLLIIDLEKIEADIDRDGIDYILHLPCVKKTNVCPMIAKRLNIPLEILYWNLEDRAKFVRSMKVGNISVFSGRGMVIGCAEAGKTTLVKKLKGEKNLNTESTSGIEIHPHVFKLHANESTITVCAEQEKNKGCLCLTPTTLQKSEEKETETSFSGKEDVVPNQPKAMSQTRTQLIDNPNVVSSSSGGEPSTSNIIESGGGTDHEDIVLELNQPNRRSAIPEEVSQEDEKCNAKSEQKVDFSECTASVNTDSLKMLSLLDFAGHSAYYACHHIFFSPRAFFILVVDMTKELESIATEACKKEGLIYSNWTYADYVRYWLGSIHTYSSKTAPVILVASHAEANGADPNEALKHYYKICNSLPKELLSHLDKSRVFSVEKNSNKNMEDLKMCIASTVKSQSHWGENVPISWTKLESVLNKLQKGSKTYLLSNLLKDVQETNDLSINNEEELINALTFFHETGVILFRSEIKNIIILDVQWFVDAFKCIILDEKHVEIKDKSNITEFDKLNEYGLLSRELLNKLWKNGNFYQHKKSLVYHMKQLDMLAEVSEEMWYVPCMNKQKYSQEMLKNCNVSSTLCFLFEFLPFVIFHRLIVACINNLGMKPWTSSEKMCIFHTVTILRCKDLTHRVLIGICENKERSHAEYPYSIEIQANVTNPRKIDTQLTSNLKISICQILTELTQAFPSCERTFHVGYRCRLEPFSENPKGHIIKEEEISAMEFDCSKCLEVHIVDVRSLLGFWEDKANPKVPDLKEKEKGWKLLSPIQICHRISIPNVFNVNHISLATSKEIWLSNRKRVIKSNQSGKVLNEVRIDDIWGSASHTVDYSGVILVIRGDKVIRCPPNQDEKNLLASEWTILSIFSSKVNGDLLLGIYILIEKGSRTKLARYTRDGRLISEIEYFEGKRLYVSPMYISENINGDVCTSDIDTCLVKAVDRQGTLQFSYDGLPSHAEFFPTGICNDSLGHVIVCNRHDSNPSVHLLDMNGRFLSVILSQADGIHDPWGLCVDDDGKLYVGQNDSNEIMVFKYLKETSDQIS</sequence>
<feature type="compositionally biased region" description="Low complexity" evidence="2">
    <location>
        <begin position="415"/>
        <end position="430"/>
    </location>
</feature>
<dbReference type="OrthoDB" id="6158202at2759"/>
<feature type="transmembrane region" description="Helical" evidence="3">
    <location>
        <begin position="196"/>
        <end position="216"/>
    </location>
</feature>
<dbReference type="SUPFAM" id="SSF101898">
    <property type="entry name" value="NHL repeat"/>
    <property type="match status" value="1"/>
</dbReference>
<keyword evidence="3" id="KW-0472">Membrane</keyword>
<dbReference type="PANTHER" id="PTHR24104">
    <property type="entry name" value="E3 UBIQUITIN-PROTEIN LIGASE NHLRC1-RELATED"/>
    <property type="match status" value="1"/>
</dbReference>
<dbReference type="Pfam" id="PF16095">
    <property type="entry name" value="COR-A"/>
    <property type="match status" value="1"/>
</dbReference>
<dbReference type="GeneID" id="111120475"/>
<evidence type="ECO:0000313" key="5">
    <source>
        <dbReference type="Proteomes" id="UP000694844"/>
    </source>
</evidence>
<dbReference type="Proteomes" id="UP000694844">
    <property type="component" value="Chromosome 2"/>
</dbReference>
<evidence type="ECO:0000256" key="3">
    <source>
        <dbReference type="SAM" id="Phobius"/>
    </source>
</evidence>
<dbReference type="SUPFAM" id="SSF52540">
    <property type="entry name" value="P-loop containing nucleoside triphosphate hydrolases"/>
    <property type="match status" value="1"/>
</dbReference>
<evidence type="ECO:0000256" key="1">
    <source>
        <dbReference type="ARBA" id="ARBA00022737"/>
    </source>
</evidence>
<proteinExistence type="predicted"/>
<feature type="region of interest" description="Disordered" evidence="2">
    <location>
        <begin position="382"/>
        <end position="401"/>
    </location>
</feature>
<dbReference type="KEGG" id="cvn:111120475"/>
<dbReference type="InterPro" id="IPR011042">
    <property type="entry name" value="6-blade_b-propeller_TolB-like"/>
</dbReference>
<dbReference type="RefSeq" id="XP_022316907.1">
    <property type="nucleotide sequence ID" value="XM_022461199.1"/>
</dbReference>
<dbReference type="InterPro" id="IPR027417">
    <property type="entry name" value="P-loop_NTPase"/>
</dbReference>
<evidence type="ECO:0000259" key="4">
    <source>
        <dbReference type="Pfam" id="PF16095"/>
    </source>
</evidence>
<reference evidence="6" key="1">
    <citation type="submission" date="2025-08" db="UniProtKB">
        <authorList>
            <consortium name="RefSeq"/>
        </authorList>
    </citation>
    <scope>IDENTIFICATION</scope>
    <source>
        <tissue evidence="6">Whole sample</tissue>
    </source>
</reference>
<dbReference type="GO" id="GO:0008270">
    <property type="term" value="F:zinc ion binding"/>
    <property type="evidence" value="ECO:0007669"/>
    <property type="project" value="UniProtKB-KW"/>
</dbReference>
<feature type="compositionally biased region" description="Basic and acidic residues" evidence="2">
    <location>
        <begin position="382"/>
        <end position="397"/>
    </location>
</feature>
<name>A0A8B8CM26_CRAVI</name>
<keyword evidence="1" id="KW-0677">Repeat</keyword>
<dbReference type="Gene3D" id="1.10.10.10">
    <property type="entry name" value="Winged helix-like DNA-binding domain superfamily/Winged helix DNA-binding domain"/>
    <property type="match status" value="1"/>
</dbReference>
<keyword evidence="3" id="KW-1133">Transmembrane helix</keyword>
<organism evidence="5 6">
    <name type="scientific">Crassostrea virginica</name>
    <name type="common">Eastern oyster</name>
    <dbReference type="NCBI Taxonomy" id="6565"/>
    <lineage>
        <taxon>Eukaryota</taxon>
        <taxon>Metazoa</taxon>
        <taxon>Spiralia</taxon>
        <taxon>Lophotrochozoa</taxon>
        <taxon>Mollusca</taxon>
        <taxon>Bivalvia</taxon>
        <taxon>Autobranchia</taxon>
        <taxon>Pteriomorphia</taxon>
        <taxon>Ostreida</taxon>
        <taxon>Ostreoidea</taxon>
        <taxon>Ostreidae</taxon>
        <taxon>Crassostrea</taxon>
    </lineage>
</organism>
<dbReference type="AlphaFoldDB" id="A0A8B8CM26"/>